<organism evidence="1">
    <name type="scientific">marine sediment metagenome</name>
    <dbReference type="NCBI Taxonomy" id="412755"/>
    <lineage>
        <taxon>unclassified sequences</taxon>
        <taxon>metagenomes</taxon>
        <taxon>ecological metagenomes</taxon>
    </lineage>
</organism>
<evidence type="ECO:0000313" key="1">
    <source>
        <dbReference type="EMBL" id="KKM71636.1"/>
    </source>
</evidence>
<sequence>TESQKVVINFYKKLTVKVLKFNIHVDIMKAPKIKFTACYGSKHLTLNLSKLGKSFFDDFPYNMKKIIQLWIHELGHEFSSDHLSSEYHDALCNIGATCFMYAIEDDDFMREITDIRFISILENNL</sequence>
<name>A0A0F9KAE0_9ZZZZ</name>
<reference evidence="1" key="1">
    <citation type="journal article" date="2015" name="Nature">
        <title>Complex archaea that bridge the gap between prokaryotes and eukaryotes.</title>
        <authorList>
            <person name="Spang A."/>
            <person name="Saw J.H."/>
            <person name="Jorgensen S.L."/>
            <person name="Zaremba-Niedzwiedzka K."/>
            <person name="Martijn J."/>
            <person name="Lind A.E."/>
            <person name="van Eijk R."/>
            <person name="Schleper C."/>
            <person name="Guy L."/>
            <person name="Ettema T.J."/>
        </authorList>
    </citation>
    <scope>NUCLEOTIDE SEQUENCE</scope>
</reference>
<dbReference type="EMBL" id="LAZR01009599">
    <property type="protein sequence ID" value="KKM71636.1"/>
    <property type="molecule type" value="Genomic_DNA"/>
</dbReference>
<feature type="non-terminal residue" evidence="1">
    <location>
        <position position="1"/>
    </location>
</feature>
<protein>
    <submittedName>
        <fullName evidence="1">Uncharacterized protein</fullName>
    </submittedName>
</protein>
<proteinExistence type="predicted"/>
<accession>A0A0F9KAE0</accession>
<gene>
    <name evidence="1" type="ORF">LCGC14_1428560</name>
</gene>
<comment type="caution">
    <text evidence="1">The sequence shown here is derived from an EMBL/GenBank/DDBJ whole genome shotgun (WGS) entry which is preliminary data.</text>
</comment>
<dbReference type="AlphaFoldDB" id="A0A0F9KAE0"/>